<protein>
    <submittedName>
        <fullName evidence="1">Uncharacterized protein</fullName>
    </submittedName>
</protein>
<name>A0A0E9VGL5_ANGAN</name>
<organism evidence="1">
    <name type="scientific">Anguilla anguilla</name>
    <name type="common">European freshwater eel</name>
    <name type="synonym">Muraena anguilla</name>
    <dbReference type="NCBI Taxonomy" id="7936"/>
    <lineage>
        <taxon>Eukaryota</taxon>
        <taxon>Metazoa</taxon>
        <taxon>Chordata</taxon>
        <taxon>Craniata</taxon>
        <taxon>Vertebrata</taxon>
        <taxon>Euteleostomi</taxon>
        <taxon>Actinopterygii</taxon>
        <taxon>Neopterygii</taxon>
        <taxon>Teleostei</taxon>
        <taxon>Anguilliformes</taxon>
        <taxon>Anguillidae</taxon>
        <taxon>Anguilla</taxon>
    </lineage>
</organism>
<dbReference type="AlphaFoldDB" id="A0A0E9VGL5"/>
<reference evidence="1" key="1">
    <citation type="submission" date="2014-11" db="EMBL/GenBank/DDBJ databases">
        <authorList>
            <person name="Amaro Gonzalez C."/>
        </authorList>
    </citation>
    <scope>NUCLEOTIDE SEQUENCE</scope>
</reference>
<sequence>MHWCPLLEGNNKKKEEKRNVPVPAFTRKVGWGGLNVRLLEFHSLRPPADISNWKMVVGVGGGRDGRGCAAEKFRSSF</sequence>
<reference evidence="1" key="2">
    <citation type="journal article" date="2015" name="Fish Shellfish Immunol.">
        <title>Early steps in the European eel (Anguilla anguilla)-Vibrio vulnificus interaction in the gills: Role of the RtxA13 toxin.</title>
        <authorList>
            <person name="Callol A."/>
            <person name="Pajuelo D."/>
            <person name="Ebbesson L."/>
            <person name="Teles M."/>
            <person name="MacKenzie S."/>
            <person name="Amaro C."/>
        </authorList>
    </citation>
    <scope>NUCLEOTIDE SEQUENCE</scope>
</reference>
<evidence type="ECO:0000313" key="1">
    <source>
        <dbReference type="EMBL" id="JAH77249.1"/>
    </source>
</evidence>
<proteinExistence type="predicted"/>
<accession>A0A0E9VGL5</accession>
<dbReference type="EMBL" id="GBXM01031328">
    <property type="protein sequence ID" value="JAH77249.1"/>
    <property type="molecule type" value="Transcribed_RNA"/>
</dbReference>